<dbReference type="OrthoDB" id="62952at2759"/>
<name>A0A8E2EXV8_9PEZI</name>
<sequence>MASSPSTAKAQASSTAATKRITRSTRLALEKKFAAVTAQIDQELESSDDVTIDCFYNADGPTSQLNKDDEYAHLLRLRSEQPFSLVKSIVLKDGEYEGHVALIMKQAFPFAFMKLSMDIRKRVYQHLFEPEENVVRIKTKTGGQKLPHAPGYNSHNRAAIVAVSSEVRMEALPVLLAMGASTSRT</sequence>
<dbReference type="EMBL" id="KV750038">
    <property type="protein sequence ID" value="OCL06536.1"/>
    <property type="molecule type" value="Genomic_DNA"/>
</dbReference>
<evidence type="ECO:0000313" key="2">
    <source>
        <dbReference type="Proteomes" id="UP000250140"/>
    </source>
</evidence>
<proteinExistence type="predicted"/>
<accession>A0A8E2EXV8</accession>
<dbReference type="AlphaFoldDB" id="A0A8E2EXV8"/>
<protein>
    <submittedName>
        <fullName evidence="1">Uncharacterized protein</fullName>
    </submittedName>
</protein>
<reference evidence="1 2" key="1">
    <citation type="journal article" date="2016" name="Nat. Commun.">
        <title>Ectomycorrhizal ecology is imprinted in the genome of the dominant symbiotic fungus Cenococcum geophilum.</title>
        <authorList>
            <consortium name="DOE Joint Genome Institute"/>
            <person name="Peter M."/>
            <person name="Kohler A."/>
            <person name="Ohm R.A."/>
            <person name="Kuo A."/>
            <person name="Krutzmann J."/>
            <person name="Morin E."/>
            <person name="Arend M."/>
            <person name="Barry K.W."/>
            <person name="Binder M."/>
            <person name="Choi C."/>
            <person name="Clum A."/>
            <person name="Copeland A."/>
            <person name="Grisel N."/>
            <person name="Haridas S."/>
            <person name="Kipfer T."/>
            <person name="LaButti K."/>
            <person name="Lindquist E."/>
            <person name="Lipzen A."/>
            <person name="Maire R."/>
            <person name="Meier B."/>
            <person name="Mihaltcheva S."/>
            <person name="Molinier V."/>
            <person name="Murat C."/>
            <person name="Poggeler S."/>
            <person name="Quandt C.A."/>
            <person name="Sperisen C."/>
            <person name="Tritt A."/>
            <person name="Tisserant E."/>
            <person name="Crous P.W."/>
            <person name="Henrissat B."/>
            <person name="Nehls U."/>
            <person name="Egli S."/>
            <person name="Spatafora J.W."/>
            <person name="Grigoriev I.V."/>
            <person name="Martin F.M."/>
        </authorList>
    </citation>
    <scope>NUCLEOTIDE SEQUENCE [LARGE SCALE GENOMIC DNA]</scope>
    <source>
        <strain evidence="1 2">CBS 207.34</strain>
    </source>
</reference>
<evidence type="ECO:0000313" key="1">
    <source>
        <dbReference type="EMBL" id="OCL06536.1"/>
    </source>
</evidence>
<organism evidence="1 2">
    <name type="scientific">Glonium stellatum</name>
    <dbReference type="NCBI Taxonomy" id="574774"/>
    <lineage>
        <taxon>Eukaryota</taxon>
        <taxon>Fungi</taxon>
        <taxon>Dikarya</taxon>
        <taxon>Ascomycota</taxon>
        <taxon>Pezizomycotina</taxon>
        <taxon>Dothideomycetes</taxon>
        <taxon>Pleosporomycetidae</taxon>
        <taxon>Gloniales</taxon>
        <taxon>Gloniaceae</taxon>
        <taxon>Glonium</taxon>
    </lineage>
</organism>
<keyword evidence="2" id="KW-1185">Reference proteome</keyword>
<gene>
    <name evidence="1" type="ORF">AOQ84DRAFT_75249</name>
</gene>
<dbReference type="Proteomes" id="UP000250140">
    <property type="component" value="Unassembled WGS sequence"/>
</dbReference>